<protein>
    <submittedName>
        <fullName evidence="7">Uncharacterized protein</fullName>
    </submittedName>
</protein>
<evidence type="ECO:0000256" key="2">
    <source>
        <dbReference type="ARBA" id="ARBA00022692"/>
    </source>
</evidence>
<comment type="caution">
    <text evidence="7">The sequence shown here is derived from an EMBL/GenBank/DDBJ whole genome shotgun (WGS) entry which is preliminary data.</text>
</comment>
<proteinExistence type="predicted"/>
<keyword evidence="8" id="KW-1185">Reference proteome</keyword>
<accession>A0ABQ9FEE8</accession>
<evidence type="ECO:0000313" key="8">
    <source>
        <dbReference type="Proteomes" id="UP001217089"/>
    </source>
</evidence>
<comment type="subcellular location">
    <subcellularLocation>
        <location evidence="1">Membrane</location>
        <topology evidence="1">Single-pass membrane protein</topology>
    </subcellularLocation>
</comment>
<dbReference type="PANTHER" id="PTHR15549">
    <property type="entry name" value="PAIRED IMMUNOGLOBULIN-LIKE TYPE 2 RECEPTOR"/>
    <property type="match status" value="1"/>
</dbReference>
<feature type="transmembrane region" description="Helical" evidence="6">
    <location>
        <begin position="59"/>
        <end position="82"/>
    </location>
</feature>
<reference evidence="7 8" key="1">
    <citation type="submission" date="2022-12" db="EMBL/GenBank/DDBJ databases">
        <title>Chromosome-level genome of Tegillarca granosa.</title>
        <authorList>
            <person name="Kim J."/>
        </authorList>
    </citation>
    <scope>NUCLEOTIDE SEQUENCE [LARGE SCALE GENOMIC DNA]</scope>
    <source>
        <strain evidence="7">Teg-2019</strain>
        <tissue evidence="7">Adductor muscle</tissue>
    </source>
</reference>
<organism evidence="7 8">
    <name type="scientific">Tegillarca granosa</name>
    <name type="common">Malaysian cockle</name>
    <name type="synonym">Anadara granosa</name>
    <dbReference type="NCBI Taxonomy" id="220873"/>
    <lineage>
        <taxon>Eukaryota</taxon>
        <taxon>Metazoa</taxon>
        <taxon>Spiralia</taxon>
        <taxon>Lophotrochozoa</taxon>
        <taxon>Mollusca</taxon>
        <taxon>Bivalvia</taxon>
        <taxon>Autobranchia</taxon>
        <taxon>Pteriomorphia</taxon>
        <taxon>Arcoida</taxon>
        <taxon>Arcoidea</taxon>
        <taxon>Arcidae</taxon>
        <taxon>Tegillarca</taxon>
    </lineage>
</organism>
<sequence>MNTTVSETTAEDTNLTTVTTQEITESTTTYVTNVVLTTTTSIISTTNTSSNGGGMSGGAQAGVIIGCLIVGVLIVGVALFLWRRKRKEEKRKRRMIENPLPGVNYLQELDLKQIDENKKKKKSKQKKSKKVIIEKEPPSNVSVTSYVNVPKEKNESPYANTTKDGAQAVPISEEPSSGYEEPQDLKLQYSGAGGIEYYTTKNNNKKEDDYDIPAQKPKEKKNNSKINQSQHTKDYVNVPKKLPPGQAPKPGKSIRREESTDSQQQVYENVESENKT</sequence>
<keyword evidence="3 6" id="KW-1133">Transmembrane helix</keyword>
<gene>
    <name evidence="7" type="ORF">KUTeg_007847</name>
</gene>
<dbReference type="Proteomes" id="UP001217089">
    <property type="component" value="Unassembled WGS sequence"/>
</dbReference>
<dbReference type="InterPro" id="IPR051694">
    <property type="entry name" value="Immunoregulatory_rcpt-like"/>
</dbReference>
<name>A0ABQ9FEE8_TEGGR</name>
<dbReference type="PANTHER" id="PTHR15549:SF30">
    <property type="entry name" value="MID2 DOMAIN-CONTAINING PROTEIN"/>
    <property type="match status" value="1"/>
</dbReference>
<dbReference type="EMBL" id="JARBDR010000337">
    <property type="protein sequence ID" value="KAJ8315697.1"/>
    <property type="molecule type" value="Genomic_DNA"/>
</dbReference>
<keyword evidence="2 6" id="KW-0812">Transmembrane</keyword>
<evidence type="ECO:0000256" key="4">
    <source>
        <dbReference type="ARBA" id="ARBA00023136"/>
    </source>
</evidence>
<feature type="region of interest" description="Disordered" evidence="5">
    <location>
        <begin position="142"/>
        <end position="276"/>
    </location>
</feature>
<evidence type="ECO:0000313" key="7">
    <source>
        <dbReference type="EMBL" id="KAJ8315697.1"/>
    </source>
</evidence>
<evidence type="ECO:0000256" key="1">
    <source>
        <dbReference type="ARBA" id="ARBA00004167"/>
    </source>
</evidence>
<evidence type="ECO:0000256" key="5">
    <source>
        <dbReference type="SAM" id="MobiDB-lite"/>
    </source>
</evidence>
<evidence type="ECO:0000256" key="6">
    <source>
        <dbReference type="SAM" id="Phobius"/>
    </source>
</evidence>
<keyword evidence="4 6" id="KW-0472">Membrane</keyword>
<evidence type="ECO:0000256" key="3">
    <source>
        <dbReference type="ARBA" id="ARBA00022989"/>
    </source>
</evidence>